<name>A0A6N9U540_STRHA</name>
<dbReference type="EMBL" id="JAAGLQ010000569">
    <property type="protein sequence ID" value="NEA18961.1"/>
    <property type="molecule type" value="Genomic_DNA"/>
</dbReference>
<reference evidence="1 2" key="1">
    <citation type="submission" date="2020-01" db="EMBL/GenBank/DDBJ databases">
        <title>Insect and environment-associated Actinomycetes.</title>
        <authorList>
            <person name="Currrie C."/>
            <person name="Chevrette M."/>
            <person name="Carlson C."/>
            <person name="Stubbendieck R."/>
            <person name="Wendt-Pienkowski E."/>
        </authorList>
    </citation>
    <scope>NUCLEOTIDE SEQUENCE [LARGE SCALE GENOMIC DNA]</scope>
    <source>
        <strain evidence="1 2">SID11342</strain>
    </source>
</reference>
<dbReference type="RefSeq" id="WP_164348130.1">
    <property type="nucleotide sequence ID" value="NZ_JAAGLQ010000569.1"/>
</dbReference>
<protein>
    <submittedName>
        <fullName evidence="1">Uncharacterized protein</fullName>
    </submittedName>
</protein>
<dbReference type="AlphaFoldDB" id="A0A6N9U540"/>
<proteinExistence type="predicted"/>
<sequence length="360" mass="39904">MNTEQRPRCFGPEFVVEQRNRYGKRPPENRMLSYDLAVLDEYEPWRTWLDEQLALLPEAAANTFAANLWRDQNFWPDFIELAAGAALRQRGFTVEFERQWGTLTPDWTVVGGNGEPVALVEVLTHSPQKGATARIRAWHGLVERLKQIPVPVVLTVGGDLSGPPDTPDARTSKKIAQDLRRALLSPLHQVVFRSEGYTFLLRADPRTGQAIRPPGMSTILVPPSNMAGVVSAQPVTAGIERKVSKYRALARETGLPLIVAAGADKFTGLQLQHFDDLLQGVAIISVQFDFGDSFIHHPVEVDPLNAPRWTMPPELAGVLWVNNEFPFTTAWRPNLTAATPVPPALTMQETEPSTPVTARA</sequence>
<comment type="caution">
    <text evidence="1">The sequence shown here is derived from an EMBL/GenBank/DDBJ whole genome shotgun (WGS) entry which is preliminary data.</text>
</comment>
<gene>
    <name evidence="1" type="ORF">G3I29_26375</name>
</gene>
<evidence type="ECO:0000313" key="2">
    <source>
        <dbReference type="Proteomes" id="UP000471293"/>
    </source>
</evidence>
<dbReference type="Proteomes" id="UP000471293">
    <property type="component" value="Unassembled WGS sequence"/>
</dbReference>
<accession>A0A6N9U540</accession>
<evidence type="ECO:0000313" key="1">
    <source>
        <dbReference type="EMBL" id="NEA18961.1"/>
    </source>
</evidence>
<organism evidence="1 2">
    <name type="scientific">Streptomyces halstedii</name>
    <dbReference type="NCBI Taxonomy" id="1944"/>
    <lineage>
        <taxon>Bacteria</taxon>
        <taxon>Bacillati</taxon>
        <taxon>Actinomycetota</taxon>
        <taxon>Actinomycetes</taxon>
        <taxon>Kitasatosporales</taxon>
        <taxon>Streptomycetaceae</taxon>
        <taxon>Streptomyces</taxon>
    </lineage>
</organism>